<feature type="compositionally biased region" description="Basic and acidic residues" evidence="7">
    <location>
        <begin position="181"/>
        <end position="199"/>
    </location>
</feature>
<evidence type="ECO:0000256" key="2">
    <source>
        <dbReference type="ARBA" id="ARBA00022490"/>
    </source>
</evidence>
<keyword evidence="3" id="KW-0597">Phosphoprotein</keyword>
<feature type="compositionally biased region" description="Low complexity" evidence="7">
    <location>
        <begin position="771"/>
        <end position="823"/>
    </location>
</feature>
<feature type="compositionally biased region" description="Gly residues" evidence="7">
    <location>
        <begin position="338"/>
        <end position="356"/>
    </location>
</feature>
<evidence type="ECO:0000313" key="9">
    <source>
        <dbReference type="Proteomes" id="UP001500889"/>
    </source>
</evidence>
<feature type="region of interest" description="Disordered" evidence="7">
    <location>
        <begin position="1136"/>
        <end position="1173"/>
    </location>
</feature>
<feature type="compositionally biased region" description="Low complexity" evidence="7">
    <location>
        <begin position="1252"/>
        <end position="1273"/>
    </location>
</feature>
<evidence type="ECO:0000256" key="7">
    <source>
        <dbReference type="SAM" id="MobiDB-lite"/>
    </source>
</evidence>
<feature type="region of interest" description="Disordered" evidence="7">
    <location>
        <begin position="568"/>
        <end position="595"/>
    </location>
</feature>
<dbReference type="Proteomes" id="UP001500889">
    <property type="component" value="Chromosome E"/>
</dbReference>
<feature type="compositionally biased region" description="Low complexity" evidence="7">
    <location>
        <begin position="841"/>
        <end position="862"/>
    </location>
</feature>
<reference evidence="8 9" key="1">
    <citation type="submission" date="2024-02" db="EMBL/GenBank/DDBJ databases">
        <title>A chromosome-level genome assembly of Drosophila madeirensis, a fruit fly species endemic to Madeira island.</title>
        <authorList>
            <person name="Tomihara K."/>
            <person name="Llopart A."/>
            <person name="Yamamoto D."/>
        </authorList>
    </citation>
    <scope>NUCLEOTIDE SEQUENCE [LARGE SCALE GENOMIC DNA]</scope>
    <source>
        <strain evidence="8 9">RF1</strain>
    </source>
</reference>
<organism evidence="8 9">
    <name type="scientific">Drosophila madeirensis</name>
    <name type="common">Fruit fly</name>
    <dbReference type="NCBI Taxonomy" id="30013"/>
    <lineage>
        <taxon>Eukaryota</taxon>
        <taxon>Metazoa</taxon>
        <taxon>Ecdysozoa</taxon>
        <taxon>Arthropoda</taxon>
        <taxon>Hexapoda</taxon>
        <taxon>Insecta</taxon>
        <taxon>Pterygota</taxon>
        <taxon>Neoptera</taxon>
        <taxon>Endopterygota</taxon>
        <taxon>Diptera</taxon>
        <taxon>Brachycera</taxon>
        <taxon>Muscomorpha</taxon>
        <taxon>Ephydroidea</taxon>
        <taxon>Drosophilidae</taxon>
        <taxon>Drosophila</taxon>
        <taxon>Sophophora</taxon>
    </lineage>
</organism>
<dbReference type="Gene3D" id="1.10.8.10">
    <property type="entry name" value="DNA helicase RuvA subunit, C-terminal domain"/>
    <property type="match status" value="1"/>
</dbReference>
<feature type="region of interest" description="Disordered" evidence="7">
    <location>
        <begin position="335"/>
        <end position="459"/>
    </location>
</feature>
<feature type="compositionally biased region" description="Gly residues" evidence="7">
    <location>
        <begin position="441"/>
        <end position="452"/>
    </location>
</feature>
<dbReference type="InterPro" id="IPR051833">
    <property type="entry name" value="TC-DDR_regulator"/>
</dbReference>
<feature type="region of interest" description="Disordered" evidence="7">
    <location>
        <begin position="129"/>
        <end position="312"/>
    </location>
</feature>
<dbReference type="Pfam" id="PF12478">
    <property type="entry name" value="UBAP2-Lig"/>
    <property type="match status" value="1"/>
</dbReference>
<feature type="region of interest" description="Disordered" evidence="7">
    <location>
        <begin position="1"/>
        <end position="81"/>
    </location>
</feature>
<feature type="region of interest" description="Disordered" evidence="7">
    <location>
        <begin position="1241"/>
        <end position="1281"/>
    </location>
</feature>
<feature type="compositionally biased region" description="Low complexity" evidence="7">
    <location>
        <begin position="397"/>
        <end position="417"/>
    </location>
</feature>
<dbReference type="GO" id="GO:0005737">
    <property type="term" value="C:cytoplasm"/>
    <property type="evidence" value="ECO:0007669"/>
    <property type="project" value="UniProtKB-SubCell"/>
</dbReference>
<dbReference type="PANTHER" id="PTHR16308">
    <property type="entry name" value="UBIQUITIN ASSOCIATED PROTEIN 2-LIKE/LINGERER"/>
    <property type="match status" value="1"/>
</dbReference>
<keyword evidence="4" id="KW-0085">Behavior</keyword>
<feature type="compositionally biased region" description="Low complexity" evidence="7">
    <location>
        <begin position="472"/>
        <end position="491"/>
    </location>
</feature>
<feature type="compositionally biased region" description="Low complexity" evidence="7">
    <location>
        <begin position="532"/>
        <end position="543"/>
    </location>
</feature>
<feature type="compositionally biased region" description="Low complexity" evidence="7">
    <location>
        <begin position="639"/>
        <end position="661"/>
    </location>
</feature>
<proteinExistence type="predicted"/>
<protein>
    <recommendedName>
        <fullName evidence="6">Protein lingerer</fullName>
    </recommendedName>
</protein>
<feature type="compositionally biased region" description="Gly residues" evidence="7">
    <location>
        <begin position="227"/>
        <end position="254"/>
    </location>
</feature>
<evidence type="ECO:0000256" key="1">
    <source>
        <dbReference type="ARBA" id="ARBA00004496"/>
    </source>
</evidence>
<feature type="compositionally biased region" description="Low complexity" evidence="7">
    <location>
        <begin position="142"/>
        <end position="157"/>
    </location>
</feature>
<dbReference type="SUPFAM" id="SSF46934">
    <property type="entry name" value="UBA-like"/>
    <property type="match status" value="1"/>
</dbReference>
<feature type="compositionally biased region" description="Basic and acidic residues" evidence="7">
    <location>
        <begin position="45"/>
        <end position="59"/>
    </location>
</feature>
<feature type="region of interest" description="Disordered" evidence="7">
    <location>
        <begin position="771"/>
        <end position="862"/>
    </location>
</feature>
<feature type="region of interest" description="Disordered" evidence="7">
    <location>
        <begin position="512"/>
        <end position="552"/>
    </location>
</feature>
<keyword evidence="2" id="KW-0963">Cytoplasm</keyword>
<dbReference type="InterPro" id="IPR022166">
    <property type="entry name" value="UBAP2/Lig"/>
</dbReference>
<comment type="function">
    <text evidence="5">Acts in the nervous system to mediate the control of copulatory organs during courtship.</text>
</comment>
<feature type="compositionally biased region" description="Basic and acidic residues" evidence="7">
    <location>
        <begin position="1241"/>
        <end position="1251"/>
    </location>
</feature>
<feature type="compositionally biased region" description="Basic and acidic residues" evidence="7">
    <location>
        <begin position="205"/>
        <end position="216"/>
    </location>
</feature>
<evidence type="ECO:0000256" key="4">
    <source>
        <dbReference type="ARBA" id="ARBA00022610"/>
    </source>
</evidence>
<feature type="compositionally biased region" description="Gly residues" evidence="7">
    <location>
        <begin position="938"/>
        <end position="972"/>
    </location>
</feature>
<feature type="region of interest" description="Disordered" evidence="7">
    <location>
        <begin position="637"/>
        <end position="661"/>
    </location>
</feature>
<evidence type="ECO:0000313" key="8">
    <source>
        <dbReference type="EMBL" id="BFG05144.1"/>
    </source>
</evidence>
<feature type="compositionally biased region" description="Polar residues" evidence="7">
    <location>
        <begin position="570"/>
        <end position="579"/>
    </location>
</feature>
<dbReference type="GO" id="GO:0005634">
    <property type="term" value="C:nucleus"/>
    <property type="evidence" value="ECO:0007669"/>
    <property type="project" value="TreeGrafter"/>
</dbReference>
<feature type="compositionally biased region" description="Polar residues" evidence="7">
    <location>
        <begin position="61"/>
        <end position="80"/>
    </location>
</feature>
<feature type="region of interest" description="Disordered" evidence="7">
    <location>
        <begin position="472"/>
        <end position="497"/>
    </location>
</feature>
<dbReference type="InterPro" id="IPR009060">
    <property type="entry name" value="UBA-like_sf"/>
</dbReference>
<name>A0AAU9GAG5_DROMD</name>
<evidence type="ECO:0000256" key="3">
    <source>
        <dbReference type="ARBA" id="ARBA00022553"/>
    </source>
</evidence>
<accession>A0AAU9GAG5</accession>
<gene>
    <name evidence="8" type="ORF">DMAD_03952</name>
</gene>
<evidence type="ECO:0000256" key="5">
    <source>
        <dbReference type="ARBA" id="ARBA00056974"/>
    </source>
</evidence>
<comment type="subcellular location">
    <subcellularLocation>
        <location evidence="1">Cytoplasm</location>
    </subcellularLocation>
</comment>
<feature type="compositionally biased region" description="Polar residues" evidence="7">
    <location>
        <begin position="512"/>
        <end position="526"/>
    </location>
</feature>
<dbReference type="EMBL" id="AP029267">
    <property type="protein sequence ID" value="BFG05144.1"/>
    <property type="molecule type" value="Genomic_DNA"/>
</dbReference>
<feature type="region of interest" description="Disordered" evidence="7">
    <location>
        <begin position="928"/>
        <end position="972"/>
    </location>
</feature>
<feature type="region of interest" description="Disordered" evidence="7">
    <location>
        <begin position="1190"/>
        <end position="1210"/>
    </location>
</feature>
<dbReference type="PANTHER" id="PTHR16308:SF13">
    <property type="entry name" value="PROTEIN LINGERER"/>
    <property type="match status" value="1"/>
</dbReference>
<dbReference type="CDD" id="cd14277">
    <property type="entry name" value="UBA_UBP2_like"/>
    <property type="match status" value="1"/>
</dbReference>
<sequence length="1281" mass="129131">MSTQTRSGGGGGGGGGNSRSQKKSNSANAGGGTGHDAAPHSAANKKGDANKTDKPEKAQPKATTEQLRIAQITNSTTEDPQINEKVTLLLTMTQRSEEEVCCALNECDYDLEAAANFLIEELPQGAFAKYEKKRKRPASTTADGAAGEGEWADGNANADKRENTRNRSSNRGGGRGGTDSRGWRGRETRENERNTRESRGGGGERGGERGDDRANENYRGQRNGGRSAPGGGGGRGGGFVSRSGRGGGRMGGRSSGPRGDRASGSGGFGAGRSSNPNEDHHEVELWDNTIAQNAEKQQPGHDDAWGDWNNEEYEGSLKDSKVFTTSNLSTQTAANVVSGGGAGTGAGAASGTGSGGELSAPPGLEHHLGSSALAQQGSHLGALVSSVAVGTSGEDNSGSSGPPATPPSALSGSATTPLLQYSAAVSNPPPQMQSQGTQHSSGGGTAAGGGGSASSSFVSAASDTFTSAASAAATLVQQAQQQQQLQQQQTTPIKPSATLSVEQSQYFNSLASQGVSPGSTAVQPTPTGYAPSSTTAYSQTSTSGGVGVGVSVGGSQYPSTYANVFGSAAGDQSQQQTQVRRARVKLPPPSKIPATAVEMPGDNALNNIGYLDVQFGALDFGTDDSFDAMPEKFNAGVEQQQQDDYQNKSQQQQQQSTLTAGLQSSQIGDALSAAGYAARSTAQQQQQSGSSAVASNALDQLTKNDPYGQASSAGNAYQNAYQSSTASKANSAYQSQGGYGGSSYANVQSSVANSYQPQSYGSYQPNVNSYQQQQQTVAGAQSSAGGVPGSGQAATQNIPVGGSASQNSSSVSTSSGVSSSSGSTGNGAAGVVSGQPGVNQASVSNNNNVSGSNSNSNVTAGVTSGNVAGGGVSQSGVSSGGVGVAGVSGSASSVGVNMNNNNAGSVGGAAAAAQTAAGTAAVLASLTNKNSSSSNSSGSGGGGGATTAGGASTGSGGGGAGSGAGSGGGGGSGSGLVPTNIQMVSQYIQTGLPYYQQPVYSYEELQMMQQRVPHVQGYYDLNYTPTSLGAGRDNLGSVAYSTMTDGRFARTDNNSSPVSNVSSTMSQQAGSSAPMLNVPYAYFYGGNVMPGGFQYGTPAIYPQQIPTANTASGGQFPKPSYSAGYGSTNYDTLSQTTQDYSKGGYSSSVNQQTKTQTVSNQPQAGTASDLTSSMYGKGHVALNKVNSYEKQSFHSGTPPPFNMANTQTAGGTSAQPYGMYLPMPAAGHHNMIHQPIHQMDGRIHSSSRRDSNSAGQRQQSSSQSKSAGKQGYSPSYWTGQN</sequence>
<feature type="compositionally biased region" description="Gly residues" evidence="7">
    <location>
        <begin position="7"/>
        <end position="17"/>
    </location>
</feature>
<dbReference type="FunFam" id="1.10.8.10:FF:000059">
    <property type="entry name" value="Lingerer, isoform I"/>
    <property type="match status" value="1"/>
</dbReference>
<keyword evidence="9" id="KW-1185">Reference proteome</keyword>
<evidence type="ECO:0000256" key="6">
    <source>
        <dbReference type="ARBA" id="ARBA00074733"/>
    </source>
</evidence>